<keyword evidence="3 9" id="KW-0698">rRNA processing</keyword>
<keyword evidence="7 9" id="KW-0378">Hydrolase</keyword>
<dbReference type="EMBL" id="WUUL01000004">
    <property type="protein sequence ID" value="MXQ53623.1"/>
    <property type="molecule type" value="Genomic_DNA"/>
</dbReference>
<dbReference type="Pfam" id="PF02130">
    <property type="entry name" value="YbeY"/>
    <property type="match status" value="1"/>
</dbReference>
<evidence type="ECO:0000256" key="2">
    <source>
        <dbReference type="ARBA" id="ARBA00022517"/>
    </source>
</evidence>
<keyword evidence="4 9" id="KW-0540">Nuclease</keyword>
<evidence type="ECO:0000256" key="6">
    <source>
        <dbReference type="ARBA" id="ARBA00022759"/>
    </source>
</evidence>
<dbReference type="HAMAP" id="MF_00009">
    <property type="entry name" value="Endoribonucl_YbeY"/>
    <property type="match status" value="1"/>
</dbReference>
<keyword evidence="5 9" id="KW-0479">Metal-binding</keyword>
<dbReference type="EC" id="3.1.-.-" evidence="9"/>
<dbReference type="PANTHER" id="PTHR46986">
    <property type="entry name" value="ENDORIBONUCLEASE YBEY, CHLOROPLASTIC"/>
    <property type="match status" value="1"/>
</dbReference>
<proteinExistence type="inferred from homology"/>
<evidence type="ECO:0000256" key="4">
    <source>
        <dbReference type="ARBA" id="ARBA00022722"/>
    </source>
</evidence>
<evidence type="ECO:0000313" key="10">
    <source>
        <dbReference type="EMBL" id="MXQ53623.1"/>
    </source>
</evidence>
<feature type="binding site" evidence="9">
    <location>
        <position position="118"/>
    </location>
    <ligand>
        <name>Zn(2+)</name>
        <dbReference type="ChEBI" id="CHEBI:29105"/>
        <note>catalytic</note>
    </ligand>
</feature>
<gene>
    <name evidence="9 10" type="primary">ybeY</name>
    <name evidence="10" type="ORF">GSM42_07745</name>
</gene>
<dbReference type="Gene3D" id="3.40.390.30">
    <property type="entry name" value="Metalloproteases ('zincins'), catalytic domain"/>
    <property type="match status" value="1"/>
</dbReference>
<comment type="similarity">
    <text evidence="1 9">Belongs to the endoribonuclease YbeY family.</text>
</comment>
<dbReference type="GO" id="GO:0008270">
    <property type="term" value="F:zinc ion binding"/>
    <property type="evidence" value="ECO:0007669"/>
    <property type="project" value="UniProtKB-UniRule"/>
</dbReference>
<feature type="binding site" evidence="9">
    <location>
        <position position="128"/>
    </location>
    <ligand>
        <name>Zn(2+)</name>
        <dbReference type="ChEBI" id="CHEBI:29105"/>
        <note>catalytic</note>
    </ligand>
</feature>
<evidence type="ECO:0000256" key="7">
    <source>
        <dbReference type="ARBA" id="ARBA00022801"/>
    </source>
</evidence>
<evidence type="ECO:0000256" key="8">
    <source>
        <dbReference type="ARBA" id="ARBA00022833"/>
    </source>
</evidence>
<evidence type="ECO:0000256" key="3">
    <source>
        <dbReference type="ARBA" id="ARBA00022552"/>
    </source>
</evidence>
<feature type="binding site" evidence="9">
    <location>
        <position position="122"/>
    </location>
    <ligand>
        <name>Zn(2+)</name>
        <dbReference type="ChEBI" id="CHEBI:29105"/>
        <note>catalytic</note>
    </ligand>
</feature>
<comment type="function">
    <text evidence="9">Single strand-specific metallo-endoribonuclease involved in late-stage 70S ribosome quality control and in maturation of the 3' terminus of the 16S rRNA.</text>
</comment>
<comment type="subcellular location">
    <subcellularLocation>
        <location evidence="9">Cytoplasm</location>
    </subcellularLocation>
</comment>
<dbReference type="InterPro" id="IPR020549">
    <property type="entry name" value="YbeY_CS"/>
</dbReference>
<dbReference type="InterPro" id="IPR002036">
    <property type="entry name" value="YbeY"/>
</dbReference>
<comment type="caution">
    <text evidence="10">The sequence shown here is derived from an EMBL/GenBank/DDBJ whole genome shotgun (WGS) entry which is preliminary data.</text>
</comment>
<sequence length="152" mass="17726">MELEVEVSMTEEEKAAVDRITEVLEKVAEVEKLPAVSVSITLVDNERIQEINREHRQKDTVTDVLSFPLFHDRSEWVQEDWEDSIQLGDIILALPRAKEQALEYEHSLLREVSFLVVHGFLHLLGYDHETKEEEKEMFSIQEEVLLQLGITR</sequence>
<protein>
    <recommendedName>
        <fullName evidence="9">Endoribonuclease YbeY</fullName>
        <ecNumber evidence="9">3.1.-.-</ecNumber>
    </recommendedName>
</protein>
<dbReference type="InterPro" id="IPR023091">
    <property type="entry name" value="MetalPrtase_cat_dom_sf_prd"/>
</dbReference>
<name>A0A6I4VRE1_9BACL</name>
<keyword evidence="11" id="KW-1185">Reference proteome</keyword>
<comment type="cofactor">
    <cofactor evidence="9">
        <name>Zn(2+)</name>
        <dbReference type="ChEBI" id="CHEBI:29105"/>
    </cofactor>
    <text evidence="9">Binds 1 zinc ion.</text>
</comment>
<evidence type="ECO:0000313" key="11">
    <source>
        <dbReference type="Proteomes" id="UP000430692"/>
    </source>
</evidence>
<dbReference type="GO" id="GO:0004222">
    <property type="term" value="F:metalloendopeptidase activity"/>
    <property type="evidence" value="ECO:0007669"/>
    <property type="project" value="InterPro"/>
</dbReference>
<keyword evidence="8 9" id="KW-0862">Zinc</keyword>
<dbReference type="NCBIfam" id="TIGR00043">
    <property type="entry name" value="rRNA maturation RNase YbeY"/>
    <property type="match status" value="1"/>
</dbReference>
<dbReference type="AlphaFoldDB" id="A0A6I4VRE1"/>
<evidence type="ECO:0000256" key="5">
    <source>
        <dbReference type="ARBA" id="ARBA00022723"/>
    </source>
</evidence>
<reference evidence="10 11" key="1">
    <citation type="submission" date="2019-12" db="EMBL/GenBank/DDBJ databases">
        <title>Whole-genome analyses of novel actinobacteria.</title>
        <authorList>
            <person name="Sahin N."/>
            <person name="Saygin H."/>
        </authorList>
    </citation>
    <scope>NUCLEOTIDE SEQUENCE [LARGE SCALE GENOMIC DNA]</scope>
    <source>
        <strain evidence="10 11">KC615</strain>
    </source>
</reference>
<dbReference type="GO" id="GO:0005737">
    <property type="term" value="C:cytoplasm"/>
    <property type="evidence" value="ECO:0007669"/>
    <property type="project" value="UniProtKB-SubCell"/>
</dbReference>
<dbReference type="GO" id="GO:0004521">
    <property type="term" value="F:RNA endonuclease activity"/>
    <property type="evidence" value="ECO:0007669"/>
    <property type="project" value="UniProtKB-UniRule"/>
</dbReference>
<evidence type="ECO:0000256" key="9">
    <source>
        <dbReference type="HAMAP-Rule" id="MF_00009"/>
    </source>
</evidence>
<dbReference type="PANTHER" id="PTHR46986:SF1">
    <property type="entry name" value="ENDORIBONUCLEASE YBEY, CHLOROPLASTIC"/>
    <property type="match status" value="1"/>
</dbReference>
<keyword evidence="2 9" id="KW-0690">Ribosome biogenesis</keyword>
<evidence type="ECO:0000256" key="1">
    <source>
        <dbReference type="ARBA" id="ARBA00010875"/>
    </source>
</evidence>
<accession>A0A6I4VRE1</accession>
<keyword evidence="9" id="KW-0963">Cytoplasm</keyword>
<dbReference type="GO" id="GO:0006364">
    <property type="term" value="P:rRNA processing"/>
    <property type="evidence" value="ECO:0007669"/>
    <property type="project" value="UniProtKB-UniRule"/>
</dbReference>
<dbReference type="SUPFAM" id="SSF55486">
    <property type="entry name" value="Metalloproteases ('zincins'), catalytic domain"/>
    <property type="match status" value="1"/>
</dbReference>
<dbReference type="Proteomes" id="UP000430692">
    <property type="component" value="Unassembled WGS sequence"/>
</dbReference>
<organism evidence="10 11">
    <name type="scientific">Shimazuella alba</name>
    <dbReference type="NCBI Taxonomy" id="2690964"/>
    <lineage>
        <taxon>Bacteria</taxon>
        <taxon>Bacillati</taxon>
        <taxon>Bacillota</taxon>
        <taxon>Bacilli</taxon>
        <taxon>Bacillales</taxon>
        <taxon>Thermoactinomycetaceae</taxon>
        <taxon>Shimazuella</taxon>
    </lineage>
</organism>
<keyword evidence="6 9" id="KW-0255">Endonuclease</keyword>
<dbReference type="PROSITE" id="PS01306">
    <property type="entry name" value="UPF0054"/>
    <property type="match status" value="1"/>
</dbReference>